<evidence type="ECO:0000256" key="1">
    <source>
        <dbReference type="ARBA" id="ARBA00004651"/>
    </source>
</evidence>
<evidence type="ECO:0000256" key="18">
    <source>
        <dbReference type="PIRSR" id="PIRSR601508-3"/>
    </source>
</evidence>
<feature type="domain" description="Ionotropic glutamate receptor L-glutamate and glycine-binding" evidence="23">
    <location>
        <begin position="498"/>
        <end position="562"/>
    </location>
</feature>
<keyword evidence="21" id="KW-0732">Signal</keyword>
<keyword evidence="8" id="KW-0406">Ion transport</keyword>
<feature type="transmembrane region" description="Helical" evidence="20">
    <location>
        <begin position="693"/>
        <end position="716"/>
    </location>
</feature>
<evidence type="ECO:0000256" key="3">
    <source>
        <dbReference type="ARBA" id="ARBA00022448"/>
    </source>
</evidence>
<feature type="compositionally biased region" description="Basic and acidic residues" evidence="19">
    <location>
        <begin position="347"/>
        <end position="360"/>
    </location>
</feature>
<dbReference type="GO" id="GO:0015276">
    <property type="term" value="F:ligand-gated monoatomic ion channel activity"/>
    <property type="evidence" value="ECO:0007669"/>
    <property type="project" value="InterPro"/>
</dbReference>
<evidence type="ECO:0000256" key="13">
    <source>
        <dbReference type="ARBA" id="ARBA00023286"/>
    </source>
</evidence>
<evidence type="ECO:0000256" key="12">
    <source>
        <dbReference type="ARBA" id="ARBA00023257"/>
    </source>
</evidence>
<dbReference type="FunFam" id="3.40.190.10:FF:000178">
    <property type="entry name" value="Glutamate receptor subunit"/>
    <property type="match status" value="1"/>
</dbReference>
<keyword evidence="6 20" id="KW-1133">Transmembrane helix</keyword>
<dbReference type="GO" id="GO:0038023">
    <property type="term" value="F:signaling receptor activity"/>
    <property type="evidence" value="ECO:0007669"/>
    <property type="project" value="InterPro"/>
</dbReference>
<dbReference type="SMART" id="SM00918">
    <property type="entry name" value="Lig_chan-Glu_bd"/>
    <property type="match status" value="1"/>
</dbReference>
<dbReference type="InterPro" id="IPR001828">
    <property type="entry name" value="ANF_lig-bd_rcpt"/>
</dbReference>
<dbReference type="FunFam" id="1.10.287.70:FF:000105">
    <property type="entry name" value="Eye-enriched kainate receptor, isoform A"/>
    <property type="match status" value="1"/>
</dbReference>
<dbReference type="PANTHER" id="PTHR18966">
    <property type="entry name" value="IONOTROPIC GLUTAMATE RECEPTOR"/>
    <property type="match status" value="1"/>
</dbReference>
<keyword evidence="13" id="KW-1071">Ligand-gated ion channel</keyword>
<dbReference type="FunFam" id="3.40.190.10:FF:000061">
    <property type="entry name" value="Glutamate receptor, ionotropic kainate"/>
    <property type="match status" value="1"/>
</dbReference>
<keyword evidence="18" id="KW-1015">Disulfide bond</keyword>
<feature type="region of interest" description="Disordered" evidence="19">
    <location>
        <begin position="332"/>
        <end position="367"/>
    </location>
</feature>
<evidence type="ECO:0000256" key="5">
    <source>
        <dbReference type="ARBA" id="ARBA00022692"/>
    </source>
</evidence>
<dbReference type="SMART" id="SM00079">
    <property type="entry name" value="PBPe"/>
    <property type="match status" value="1"/>
</dbReference>
<feature type="site" description="Interaction with the cone snail toxin Con-ikot-ikot" evidence="17">
    <location>
        <position position="839"/>
    </location>
</feature>
<feature type="binding site" evidence="16">
    <location>
        <position position="578"/>
    </location>
    <ligand>
        <name>L-glutamate</name>
        <dbReference type="ChEBI" id="CHEBI:29985"/>
    </ligand>
</feature>
<evidence type="ECO:0000259" key="22">
    <source>
        <dbReference type="SMART" id="SM00079"/>
    </source>
</evidence>
<keyword evidence="5 20" id="KW-0812">Transmembrane</keyword>
<feature type="binding site" evidence="16">
    <location>
        <position position="573"/>
    </location>
    <ligand>
        <name>L-glutamate</name>
        <dbReference type="ChEBI" id="CHEBI:29985"/>
    </ligand>
</feature>
<evidence type="ECO:0000256" key="17">
    <source>
        <dbReference type="PIRSR" id="PIRSR601508-2"/>
    </source>
</evidence>
<keyword evidence="4" id="KW-1003">Cell membrane</keyword>
<evidence type="ECO:0000259" key="23">
    <source>
        <dbReference type="SMART" id="SM00918"/>
    </source>
</evidence>
<evidence type="ECO:0000256" key="20">
    <source>
        <dbReference type="SAM" id="Phobius"/>
    </source>
</evidence>
<dbReference type="KEGG" id="clec:106665242"/>
<evidence type="ECO:0000256" key="19">
    <source>
        <dbReference type="SAM" id="MobiDB-lite"/>
    </source>
</evidence>
<feature type="domain" description="Ionotropic glutamate receptor C-terminal" evidence="22">
    <location>
        <begin position="488"/>
        <end position="856"/>
    </location>
</feature>
<dbReference type="Gene3D" id="3.40.190.10">
    <property type="entry name" value="Periplasmic binding protein-like II"/>
    <property type="match status" value="2"/>
</dbReference>
<dbReference type="SUPFAM" id="SSF81324">
    <property type="entry name" value="Voltage-gated potassium channels"/>
    <property type="match status" value="1"/>
</dbReference>
<keyword evidence="9 20" id="KW-0472">Membrane</keyword>
<feature type="binding site" evidence="16">
    <location>
        <position position="745"/>
    </location>
    <ligand>
        <name>L-glutamate</name>
        <dbReference type="ChEBI" id="CHEBI:29985"/>
    </ligand>
</feature>
<proteinExistence type="inferred from homology"/>
<dbReference type="Pfam" id="PF01094">
    <property type="entry name" value="ANF_receptor"/>
    <property type="match status" value="1"/>
</dbReference>
<evidence type="ECO:0000256" key="16">
    <source>
        <dbReference type="PIRSR" id="PIRSR601508-1"/>
    </source>
</evidence>
<keyword evidence="3" id="KW-0813">Transport</keyword>
<dbReference type="Pfam" id="PF10613">
    <property type="entry name" value="Lig_chan-Glu_bd"/>
    <property type="match status" value="1"/>
</dbReference>
<feature type="site" description="Interaction with the cone snail toxin Con-ikot-ikot" evidence="17">
    <location>
        <position position="750"/>
    </location>
</feature>
<dbReference type="SUPFAM" id="SSF53822">
    <property type="entry name" value="Periplasmic binding protein-like I"/>
    <property type="match status" value="1"/>
</dbReference>
<feature type="transmembrane region" description="Helical" evidence="20">
    <location>
        <begin position="883"/>
        <end position="904"/>
    </location>
</feature>
<dbReference type="OrthoDB" id="5984008at2759"/>
<dbReference type="InterPro" id="IPR001320">
    <property type="entry name" value="Iontro_rcpt_C"/>
</dbReference>
<dbReference type="RefSeq" id="XP_014247014.1">
    <property type="nucleotide sequence ID" value="XM_014391528.2"/>
</dbReference>
<keyword evidence="10" id="KW-0675">Receptor</keyword>
<dbReference type="Gene3D" id="3.40.50.2300">
    <property type="match status" value="3"/>
</dbReference>
<dbReference type="GO" id="GO:0045211">
    <property type="term" value="C:postsynaptic membrane"/>
    <property type="evidence" value="ECO:0007669"/>
    <property type="project" value="UniProtKB-SubCell"/>
</dbReference>
<protein>
    <submittedName>
        <fullName evidence="24">Uncharacterized protein</fullName>
    </submittedName>
</protein>
<feature type="binding site" evidence="16">
    <location>
        <position position="793"/>
    </location>
    <ligand>
        <name>L-glutamate</name>
        <dbReference type="ChEBI" id="CHEBI:29985"/>
    </ligand>
</feature>
<dbReference type="InterPro" id="IPR015683">
    <property type="entry name" value="Ionotropic_Glu_rcpt"/>
</dbReference>
<sequence length="960" mass="108511">MKCNMLKWIFHCLLLTTTAGQFNYDDSDQAEAIIKIGALFEKEDEDGIKAFNNAVAMVNRDKPTTSPRLESLIQMVDPNDSFLVGNEVCKLMAEGVAAIFGPQSPHTWGHVQSQCDTKEIPHIMSNKWDPQISPGSCLLNLYPHPAVLSQAIKDIVKAWNWKGFTIVYDDFYSLRKIGDLLKLADDKGYVVTVRQLEGEDGNFRKIFQGIKHSGEKNIVFECSVDILYEALLQAQQVGLTGSDYSYIISSLDFQYIDLEPFKWSGTNITGIRIVRPSTDYFKQVVRSWYTSEDNEDDVEEKNYNNNYNMFDNLKNPDIIKRRRRNEEFWGVPNYDENEEGNGFDEQGMTKEGEIGSKEENNQTEEEPVKIPLTQTALVHDAVQLFFKAIENLEMNTAPRSIECEQDRAWEHGYSIRNFMKMSEYQGLSGLVKFDHMGFRTNIELDIIELKEEGLGIKGTWNTSTGLNIIHPESPTGQFESGEDLRNTTFIVIIALTHPYGMLKEASKTLSGNDRFEGFGIDLIHELSLMSGFNYTFVVRDDKTSGNPLGGGKWTGMIGDVLDRRADLAIADITITREREQDVDFTMPFMNLGISILYKKPKKAPPSTFSFLSPFSTEVWAYMMSAYFGVSLLLFIIGRISPYEWTNPYPCIEEPKELENQFSLFNSYWFTIGSLMQQGSDVAPIAVSTRMVAAIWWFFTLIMVSSYTANLAAFLTVEVTVSPFLNVEGLANQKSIKYGAKNGGATANFFRDSNLTLYQQMRHYMETTTGVMMPTNDAGVKRVMENDDYAFLMESTSIEYEVERKCELHQIGGLLDNKGYGIAMRRNSSYYNVLSRNVVKLQEKGKLTQLKNKWWKEKRGGGACAVKSEVGAASELGLANVGGVFLVLLGGCILAIFIALAELSWDILNRDDKNSFKEEFMAELKFISRCHGTSKPVRKVQEKTDSGSEFTKGTDEDLTLD</sequence>
<dbReference type="EnsemblMetazoa" id="XM_014391528.2">
    <property type="protein sequence ID" value="XP_014247014.1"/>
    <property type="gene ID" value="LOC106665242"/>
</dbReference>
<evidence type="ECO:0000313" key="24">
    <source>
        <dbReference type="EnsemblMetazoa" id="XP_014247014.1"/>
    </source>
</evidence>
<evidence type="ECO:0000256" key="4">
    <source>
        <dbReference type="ARBA" id="ARBA00022475"/>
    </source>
</evidence>
<dbReference type="Proteomes" id="UP000494040">
    <property type="component" value="Unassembled WGS sequence"/>
</dbReference>
<evidence type="ECO:0000256" key="21">
    <source>
        <dbReference type="SAM" id="SignalP"/>
    </source>
</evidence>
<feature type="signal peptide" evidence="21">
    <location>
        <begin position="1"/>
        <end position="20"/>
    </location>
</feature>
<evidence type="ECO:0000313" key="25">
    <source>
        <dbReference type="Proteomes" id="UP000494040"/>
    </source>
</evidence>
<dbReference type="GeneID" id="106665242"/>
<organism evidence="24 25">
    <name type="scientific">Cimex lectularius</name>
    <name type="common">Bed bug</name>
    <name type="synonym">Acanthia lectularia</name>
    <dbReference type="NCBI Taxonomy" id="79782"/>
    <lineage>
        <taxon>Eukaryota</taxon>
        <taxon>Metazoa</taxon>
        <taxon>Ecdysozoa</taxon>
        <taxon>Arthropoda</taxon>
        <taxon>Hexapoda</taxon>
        <taxon>Insecta</taxon>
        <taxon>Pterygota</taxon>
        <taxon>Neoptera</taxon>
        <taxon>Paraneoptera</taxon>
        <taxon>Hemiptera</taxon>
        <taxon>Heteroptera</taxon>
        <taxon>Panheteroptera</taxon>
        <taxon>Cimicomorpha</taxon>
        <taxon>Cimicidae</taxon>
        <taxon>Cimex</taxon>
    </lineage>
</organism>
<accession>A0A8I6RKV0</accession>
<evidence type="ECO:0000256" key="7">
    <source>
        <dbReference type="ARBA" id="ARBA00023018"/>
    </source>
</evidence>
<dbReference type="InterPro" id="IPR001508">
    <property type="entry name" value="Iono_Glu_rcpt_met"/>
</dbReference>
<feature type="chain" id="PRO_5035202514" evidence="21">
    <location>
        <begin position="21"/>
        <end position="960"/>
    </location>
</feature>
<keyword evidence="7" id="KW-0770">Synapse</keyword>
<keyword evidence="12" id="KW-0628">Postsynaptic cell membrane</keyword>
<dbReference type="InterPro" id="IPR019594">
    <property type="entry name" value="Glu/Gly-bd"/>
</dbReference>
<dbReference type="InterPro" id="IPR028082">
    <property type="entry name" value="Peripla_BP_I"/>
</dbReference>
<keyword evidence="14" id="KW-0407">Ion channel</keyword>
<comment type="similarity">
    <text evidence="2">Belongs to the glutamate-gated ion channel (TC 1.A.10.1) family.</text>
</comment>
<dbReference type="CDD" id="cd06382">
    <property type="entry name" value="PBP1_iGluR_Kainate"/>
    <property type="match status" value="1"/>
</dbReference>
<dbReference type="Pfam" id="PF00060">
    <property type="entry name" value="Lig_chan"/>
    <property type="match status" value="1"/>
</dbReference>
<evidence type="ECO:0000256" key="2">
    <source>
        <dbReference type="ARBA" id="ARBA00008685"/>
    </source>
</evidence>
<evidence type="ECO:0000256" key="6">
    <source>
        <dbReference type="ARBA" id="ARBA00022989"/>
    </source>
</evidence>
<feature type="disulfide bond" evidence="18">
    <location>
        <begin position="805"/>
        <end position="863"/>
    </location>
</feature>
<dbReference type="PRINTS" id="PR00177">
    <property type="entry name" value="NMDARECEPTOR"/>
</dbReference>
<evidence type="ECO:0000256" key="10">
    <source>
        <dbReference type="ARBA" id="ARBA00023170"/>
    </source>
</evidence>
<dbReference type="SUPFAM" id="SSF53850">
    <property type="entry name" value="Periplasmic binding protein-like II"/>
    <property type="match status" value="1"/>
</dbReference>
<dbReference type="Gene3D" id="1.10.287.70">
    <property type="match status" value="1"/>
</dbReference>
<dbReference type="AlphaFoldDB" id="A0A8I6RKV0"/>
<evidence type="ECO:0000256" key="9">
    <source>
        <dbReference type="ARBA" id="ARBA00023136"/>
    </source>
</evidence>
<evidence type="ECO:0000256" key="8">
    <source>
        <dbReference type="ARBA" id="ARBA00023065"/>
    </source>
</evidence>
<reference evidence="24" key="1">
    <citation type="submission" date="2022-01" db="UniProtKB">
        <authorList>
            <consortium name="EnsemblMetazoa"/>
        </authorList>
    </citation>
    <scope>IDENTIFICATION</scope>
</reference>
<name>A0A8I6RKV0_CIMLE</name>
<feature type="region of interest" description="Disordered" evidence="19">
    <location>
        <begin position="935"/>
        <end position="960"/>
    </location>
</feature>
<keyword evidence="11" id="KW-0325">Glycoprotein</keyword>
<keyword evidence="25" id="KW-1185">Reference proteome</keyword>
<feature type="transmembrane region" description="Helical" evidence="20">
    <location>
        <begin position="618"/>
        <end position="636"/>
    </location>
</feature>
<evidence type="ECO:0000256" key="14">
    <source>
        <dbReference type="ARBA" id="ARBA00023303"/>
    </source>
</evidence>
<evidence type="ECO:0000256" key="11">
    <source>
        <dbReference type="ARBA" id="ARBA00023180"/>
    </source>
</evidence>
<dbReference type="OMA" id="NSENAWI"/>
<comment type="subcellular location">
    <subcellularLocation>
        <location evidence="1">Cell membrane</location>
        <topology evidence="1">Multi-pass membrane protein</topology>
    </subcellularLocation>
    <subcellularLocation>
        <location evidence="15">Postsynaptic cell membrane</location>
    </subcellularLocation>
</comment>
<evidence type="ECO:0000256" key="15">
    <source>
        <dbReference type="ARBA" id="ARBA00034100"/>
    </source>
</evidence>